<dbReference type="SMART" id="SM00533">
    <property type="entry name" value="MUTSd"/>
    <property type="match status" value="1"/>
</dbReference>
<evidence type="ECO:0000256" key="7">
    <source>
        <dbReference type="SAM" id="MobiDB-lite"/>
    </source>
</evidence>
<evidence type="ECO:0000313" key="10">
    <source>
        <dbReference type="Proteomes" id="UP001556367"/>
    </source>
</evidence>
<evidence type="ECO:0000256" key="1">
    <source>
        <dbReference type="ARBA" id="ARBA00006271"/>
    </source>
</evidence>
<dbReference type="Pfam" id="PF05188">
    <property type="entry name" value="MutS_II"/>
    <property type="match status" value="1"/>
</dbReference>
<feature type="compositionally biased region" description="Polar residues" evidence="7">
    <location>
        <begin position="36"/>
        <end position="46"/>
    </location>
</feature>
<dbReference type="SUPFAM" id="SSF53150">
    <property type="entry name" value="DNA repair protein MutS, domain II"/>
    <property type="match status" value="1"/>
</dbReference>
<keyword evidence="3" id="KW-0227">DNA damage</keyword>
<dbReference type="Gene3D" id="3.40.50.300">
    <property type="entry name" value="P-loop containing nucleotide triphosphate hydrolases"/>
    <property type="match status" value="1"/>
</dbReference>
<feature type="domain" description="DNA mismatch repair proteins mutS family" evidence="8">
    <location>
        <begin position="1034"/>
        <end position="1050"/>
    </location>
</feature>
<keyword evidence="2" id="KW-0547">Nucleotide-binding</keyword>
<organism evidence="9 10">
    <name type="scientific">Hohenbuehelia grisea</name>
    <dbReference type="NCBI Taxonomy" id="104357"/>
    <lineage>
        <taxon>Eukaryota</taxon>
        <taxon>Fungi</taxon>
        <taxon>Dikarya</taxon>
        <taxon>Basidiomycota</taxon>
        <taxon>Agaricomycotina</taxon>
        <taxon>Agaricomycetes</taxon>
        <taxon>Agaricomycetidae</taxon>
        <taxon>Agaricales</taxon>
        <taxon>Pleurotineae</taxon>
        <taxon>Pleurotaceae</taxon>
        <taxon>Hohenbuehelia</taxon>
    </lineage>
</organism>
<gene>
    <name evidence="9" type="ORF">HGRIS_007677</name>
</gene>
<evidence type="ECO:0000256" key="2">
    <source>
        <dbReference type="ARBA" id="ARBA00022741"/>
    </source>
</evidence>
<dbReference type="PANTHER" id="PTHR11361:SF34">
    <property type="entry name" value="DNA MISMATCH REPAIR PROTEIN MSH1, MITOCHONDRIAL"/>
    <property type="match status" value="1"/>
</dbReference>
<dbReference type="EMBL" id="JASNQZ010000011">
    <property type="protein sequence ID" value="KAL0950920.1"/>
    <property type="molecule type" value="Genomic_DNA"/>
</dbReference>
<dbReference type="InterPro" id="IPR016151">
    <property type="entry name" value="DNA_mismatch_repair_MutS_N"/>
</dbReference>
<dbReference type="SUPFAM" id="SSF48334">
    <property type="entry name" value="DNA repair protein MutS, domain III"/>
    <property type="match status" value="1"/>
</dbReference>
<dbReference type="PROSITE" id="PS00486">
    <property type="entry name" value="DNA_MISMATCH_REPAIR_2"/>
    <property type="match status" value="1"/>
</dbReference>
<comment type="caution">
    <text evidence="9">The sequence shown here is derived from an EMBL/GenBank/DDBJ whole genome shotgun (WGS) entry which is preliminary data.</text>
</comment>
<dbReference type="SUPFAM" id="SSF55271">
    <property type="entry name" value="DNA repair protein MutS, domain I"/>
    <property type="match status" value="1"/>
</dbReference>
<accession>A0ABR3J6Z1</accession>
<feature type="region of interest" description="Disordered" evidence="7">
    <location>
        <begin position="204"/>
        <end position="231"/>
    </location>
</feature>
<evidence type="ECO:0000256" key="5">
    <source>
        <dbReference type="ARBA" id="ARBA00023125"/>
    </source>
</evidence>
<feature type="region of interest" description="Disordered" evidence="7">
    <location>
        <begin position="35"/>
        <end position="75"/>
    </location>
</feature>
<dbReference type="SMART" id="SM00534">
    <property type="entry name" value="MUTSac"/>
    <property type="match status" value="1"/>
</dbReference>
<name>A0ABR3J6Z1_9AGAR</name>
<dbReference type="InterPro" id="IPR036187">
    <property type="entry name" value="DNA_mismatch_repair_MutS_sf"/>
</dbReference>
<dbReference type="Gene3D" id="1.10.1420.10">
    <property type="match status" value="2"/>
</dbReference>
<dbReference type="Gene3D" id="3.30.420.110">
    <property type="entry name" value="MutS, connector domain"/>
    <property type="match status" value="1"/>
</dbReference>
<evidence type="ECO:0000256" key="6">
    <source>
        <dbReference type="ARBA" id="ARBA00023204"/>
    </source>
</evidence>
<keyword evidence="5" id="KW-0238">DNA-binding</keyword>
<keyword evidence="6" id="KW-0234">DNA repair</keyword>
<feature type="compositionally biased region" description="Polar residues" evidence="7">
    <location>
        <begin position="376"/>
        <end position="385"/>
    </location>
</feature>
<evidence type="ECO:0000259" key="8">
    <source>
        <dbReference type="PROSITE" id="PS00486"/>
    </source>
</evidence>
<dbReference type="InterPro" id="IPR000432">
    <property type="entry name" value="DNA_mismatch_repair_MutS_C"/>
</dbReference>
<dbReference type="InterPro" id="IPR007695">
    <property type="entry name" value="DNA_mismatch_repair_MutS-lik_N"/>
</dbReference>
<dbReference type="Proteomes" id="UP001556367">
    <property type="component" value="Unassembled WGS sequence"/>
</dbReference>
<reference evidence="10" key="1">
    <citation type="submission" date="2024-06" db="EMBL/GenBank/DDBJ databases">
        <title>Multi-omics analyses provide insights into the biosynthesis of the anticancer antibiotic pleurotin in Hohenbuehelia grisea.</title>
        <authorList>
            <person name="Weaver J.A."/>
            <person name="Alberti F."/>
        </authorList>
    </citation>
    <scope>NUCLEOTIDE SEQUENCE [LARGE SCALE GENOMIC DNA]</scope>
    <source>
        <strain evidence="10">T-177</strain>
    </source>
</reference>
<dbReference type="Pfam" id="PF01624">
    <property type="entry name" value="MutS_I"/>
    <property type="match status" value="1"/>
</dbReference>
<proteinExistence type="inferred from homology"/>
<evidence type="ECO:0000256" key="4">
    <source>
        <dbReference type="ARBA" id="ARBA00022840"/>
    </source>
</evidence>
<keyword evidence="10" id="KW-1185">Reference proteome</keyword>
<dbReference type="InterPro" id="IPR007696">
    <property type="entry name" value="DNA_mismatch_repair_MutS_core"/>
</dbReference>
<dbReference type="InterPro" id="IPR045076">
    <property type="entry name" value="MutS"/>
</dbReference>
<dbReference type="Pfam" id="PF05192">
    <property type="entry name" value="MutS_III"/>
    <property type="match status" value="1"/>
</dbReference>
<dbReference type="InterPro" id="IPR007860">
    <property type="entry name" value="DNA_mmatch_repair_MutS_con_dom"/>
</dbReference>
<keyword evidence="4" id="KW-0067">ATP-binding</keyword>
<dbReference type="InterPro" id="IPR027417">
    <property type="entry name" value="P-loop_NTPase"/>
</dbReference>
<evidence type="ECO:0000256" key="3">
    <source>
        <dbReference type="ARBA" id="ARBA00022763"/>
    </source>
</evidence>
<sequence>MLFSHTTRPIWRPVASIKAHRRATVATCSVRRDTAIKTSGDQSDLPDNTPKLSREPTANGDSSESKPKSRTVTRKSFATLPTAYVRPDGTLASPLEAWWGSADAPVHPVNKLPPGPSRSQPEEVTGPPPDDPAVDAIKPAQRRRRTKAAALNEVGVEEPNEDAIPAKPKRKRKSAAAVVAEADVSTEGSTMIIDAIITLTTHLTAPTEAKPRRRKRTSSSPTTDQQPEAPRSQLATEILGNLQRFPHCILLTRVGQFYESYFEQAPELAHLLGIKLTSRKWGGSRVHMCGFPLMHLDRHLKTLVQTHRRFVAMCEEFPRRPQGRSGGEFSFNGAKEFDRRVVRVITPGTLIDESFLNPYENNYLLAISPAQVDLPSPNSSTTSLADATENDTRPPEQAPVGLAWIDVSTGEFISKASVLENLRDDLARISPREIVLDSRLQALPEHPLFTTLAEEDYLISYIDSRSETSEGILPTAISSATQKAAPEADGSNATSFAASDDITVSEPISSNSELTFTDHEATAFNLITSYLAANFLERPPTLALPAREGSAGRMQIDAHTITALEIRERMRDGGAHGSLLSAIKRTVTNSGTRLLGRWLCSPSTSLSEIQARQSLVAFFHARPHFRDDLVLLLKDADDTGRIVQKFLVGRGEPSDLKAIRTTISVWTAMRSTVHTEKALEARERTDYCETEWASIDALVGRMADLEPLAARIGIAFEGIEAEAEIGMDDPESEGEEGREPEDVLVRAGSQEKPGWKYATIKWTISPEFSSTLATLHATLTQLLCRRENLELGFQRRYNAPSLTLRTSAGQGMHVHLSRPKRDQSLLNKSDDFITIAESGSTKSYFNQEWSRLGSQIVETGLALEFAEREALEKLRDEVNAHTSKLRRNARITDELDVTLAFANLASEMNLVRPEITEDNTYIVENGRHPTVELGLLTSGRVYTPNSVTMTPSSHLHIITGPNMAGKSTLLRQTALISILAQAGSFVPADSARISIVDRLFSRVGAKDDLFHDRSTFMVEMLETAEILRRATPKSLVIMDEVGRGTTVKDGLAIAFATVHHLAAVNRCRALFATHFHELSDMLGYPGPSNFSGQGRFQNVSFFCTDVDETDDGRFAYSYRLRPGVNRDSHGLKVAQLAGMPPSAIGIAHHALEYLKTRKEEALHEELKTLGQELTTPT</sequence>
<dbReference type="SUPFAM" id="SSF52540">
    <property type="entry name" value="P-loop containing nucleoside triphosphate hydrolases"/>
    <property type="match status" value="1"/>
</dbReference>
<feature type="region of interest" description="Disordered" evidence="7">
    <location>
        <begin position="376"/>
        <end position="397"/>
    </location>
</feature>
<feature type="region of interest" description="Disordered" evidence="7">
    <location>
        <begin position="108"/>
        <end position="147"/>
    </location>
</feature>
<dbReference type="PANTHER" id="PTHR11361">
    <property type="entry name" value="DNA MISMATCH REPAIR PROTEIN MUTS FAMILY MEMBER"/>
    <property type="match status" value="1"/>
</dbReference>
<protein>
    <recommendedName>
        <fullName evidence="8">DNA mismatch repair proteins mutS family domain-containing protein</fullName>
    </recommendedName>
</protein>
<evidence type="ECO:0000313" key="9">
    <source>
        <dbReference type="EMBL" id="KAL0950920.1"/>
    </source>
</evidence>
<dbReference type="Pfam" id="PF00488">
    <property type="entry name" value="MutS_V"/>
    <property type="match status" value="1"/>
</dbReference>
<dbReference type="InterPro" id="IPR036678">
    <property type="entry name" value="MutS_con_dom_sf"/>
</dbReference>
<comment type="similarity">
    <text evidence="1">Belongs to the DNA mismatch repair MutS family.</text>
</comment>
<dbReference type="Gene3D" id="3.40.1170.10">
    <property type="entry name" value="DNA repair protein MutS, domain I"/>
    <property type="match status" value="1"/>
</dbReference>